<keyword evidence="3 6" id="KW-0518">Myosin</keyword>
<dbReference type="Gene3D" id="1.10.10.820">
    <property type="match status" value="1"/>
</dbReference>
<dbReference type="SUPFAM" id="SSF52540">
    <property type="entry name" value="P-loop containing nucleoside triphosphate hydrolases"/>
    <property type="match status" value="1"/>
</dbReference>
<feature type="region of interest" description="Disordered" evidence="7">
    <location>
        <begin position="605"/>
        <end position="646"/>
    </location>
</feature>
<feature type="region of interest" description="Disordered" evidence="7">
    <location>
        <begin position="30"/>
        <end position="149"/>
    </location>
</feature>
<accession>A0ABP1R800</accession>
<dbReference type="Gene3D" id="1.20.120.720">
    <property type="entry name" value="Myosin VI head, motor domain, U50 subdomain"/>
    <property type="match status" value="1"/>
</dbReference>
<feature type="compositionally biased region" description="Polar residues" evidence="7">
    <location>
        <begin position="1027"/>
        <end position="1044"/>
    </location>
</feature>
<reference evidence="9 10" key="1">
    <citation type="submission" date="2024-08" db="EMBL/GenBank/DDBJ databases">
        <authorList>
            <person name="Cucini C."/>
            <person name="Frati F."/>
        </authorList>
    </citation>
    <scope>NUCLEOTIDE SEQUENCE [LARGE SCALE GENOMIC DNA]</scope>
</reference>
<keyword evidence="4 6" id="KW-0505">Motor protein</keyword>
<dbReference type="SMART" id="SM00242">
    <property type="entry name" value="MYSc"/>
    <property type="match status" value="1"/>
</dbReference>
<evidence type="ECO:0000256" key="4">
    <source>
        <dbReference type="ARBA" id="ARBA00023175"/>
    </source>
</evidence>
<dbReference type="CDD" id="cd14881">
    <property type="entry name" value="MYSc_Myo20"/>
    <property type="match status" value="1"/>
</dbReference>
<gene>
    <name evidence="9" type="ORF">ODALV1_LOCUS19763</name>
</gene>
<dbReference type="InterPro" id="IPR036029">
    <property type="entry name" value="MYSc_Myo20"/>
</dbReference>
<dbReference type="EMBL" id="CAXLJM020000068">
    <property type="protein sequence ID" value="CAL8122356.1"/>
    <property type="molecule type" value="Genomic_DNA"/>
</dbReference>
<dbReference type="InterPro" id="IPR001609">
    <property type="entry name" value="Myosin_head_motor_dom-like"/>
</dbReference>
<dbReference type="PROSITE" id="PS51456">
    <property type="entry name" value="MYOSIN_MOTOR"/>
    <property type="match status" value="1"/>
</dbReference>
<feature type="compositionally biased region" description="Low complexity" evidence="7">
    <location>
        <begin position="622"/>
        <end position="632"/>
    </location>
</feature>
<feature type="compositionally biased region" description="Polar residues" evidence="7">
    <location>
        <begin position="325"/>
        <end position="339"/>
    </location>
</feature>
<feature type="compositionally biased region" description="Polar residues" evidence="7">
    <location>
        <begin position="633"/>
        <end position="646"/>
    </location>
</feature>
<feature type="region of interest" description="Disordered" evidence="7">
    <location>
        <begin position="196"/>
        <end position="221"/>
    </location>
</feature>
<keyword evidence="1 6" id="KW-0547">Nucleotide-binding</keyword>
<feature type="domain" description="Myosin motor" evidence="8">
    <location>
        <begin position="662"/>
        <end position="1412"/>
    </location>
</feature>
<keyword evidence="10" id="KW-1185">Reference proteome</keyword>
<feature type="region of interest" description="Disordered" evidence="7">
    <location>
        <begin position="403"/>
        <end position="540"/>
    </location>
</feature>
<feature type="compositionally biased region" description="Basic and acidic residues" evidence="7">
    <location>
        <begin position="139"/>
        <end position="149"/>
    </location>
</feature>
<feature type="compositionally biased region" description="Polar residues" evidence="7">
    <location>
        <begin position="1498"/>
        <end position="1520"/>
    </location>
</feature>
<dbReference type="PRINTS" id="PR00193">
    <property type="entry name" value="MYOSINHEAVY"/>
</dbReference>
<dbReference type="InterPro" id="IPR027417">
    <property type="entry name" value="P-loop_NTPase"/>
</dbReference>
<dbReference type="PROSITE" id="PS50096">
    <property type="entry name" value="IQ"/>
    <property type="match status" value="1"/>
</dbReference>
<organism evidence="9 10">
    <name type="scientific">Orchesella dallaii</name>
    <dbReference type="NCBI Taxonomy" id="48710"/>
    <lineage>
        <taxon>Eukaryota</taxon>
        <taxon>Metazoa</taxon>
        <taxon>Ecdysozoa</taxon>
        <taxon>Arthropoda</taxon>
        <taxon>Hexapoda</taxon>
        <taxon>Collembola</taxon>
        <taxon>Entomobryomorpha</taxon>
        <taxon>Entomobryoidea</taxon>
        <taxon>Orchesellidae</taxon>
        <taxon>Orchesellinae</taxon>
        <taxon>Orchesella</taxon>
    </lineage>
</organism>
<evidence type="ECO:0000256" key="2">
    <source>
        <dbReference type="ARBA" id="ARBA00022840"/>
    </source>
</evidence>
<dbReference type="PANTHER" id="PTHR13140">
    <property type="entry name" value="MYOSIN"/>
    <property type="match status" value="1"/>
</dbReference>
<keyword evidence="5 6" id="KW-0009">Actin-binding</keyword>
<evidence type="ECO:0000259" key="8">
    <source>
        <dbReference type="PROSITE" id="PS51456"/>
    </source>
</evidence>
<evidence type="ECO:0000256" key="5">
    <source>
        <dbReference type="ARBA" id="ARBA00023203"/>
    </source>
</evidence>
<feature type="region of interest" description="Disordered" evidence="7">
    <location>
        <begin position="362"/>
        <end position="387"/>
    </location>
</feature>
<comment type="caution">
    <text evidence="9">The sequence shown here is derived from an EMBL/GenBank/DDBJ whole genome shotgun (WGS) entry which is preliminary data.</text>
</comment>
<dbReference type="Gene3D" id="1.20.5.4820">
    <property type="match status" value="1"/>
</dbReference>
<dbReference type="InterPro" id="IPR000048">
    <property type="entry name" value="IQ_motif_EF-hand-BS"/>
</dbReference>
<dbReference type="Pfam" id="PF00063">
    <property type="entry name" value="Myosin_head"/>
    <property type="match status" value="2"/>
</dbReference>
<feature type="compositionally biased region" description="Low complexity" evidence="7">
    <location>
        <begin position="511"/>
        <end position="533"/>
    </location>
</feature>
<evidence type="ECO:0000313" key="10">
    <source>
        <dbReference type="Proteomes" id="UP001642540"/>
    </source>
</evidence>
<dbReference type="PANTHER" id="PTHR13140:SF498">
    <property type="entry name" value="DACHS, ISOFORM E"/>
    <property type="match status" value="1"/>
</dbReference>
<dbReference type="InterPro" id="IPR036961">
    <property type="entry name" value="Kinesin_motor_dom_sf"/>
</dbReference>
<evidence type="ECO:0000256" key="1">
    <source>
        <dbReference type="ARBA" id="ARBA00022741"/>
    </source>
</evidence>
<feature type="compositionally biased region" description="Polar residues" evidence="7">
    <location>
        <begin position="101"/>
        <end position="113"/>
    </location>
</feature>
<protein>
    <recommendedName>
        <fullName evidence="8">Myosin motor domain-containing protein</fullName>
    </recommendedName>
</protein>
<feature type="compositionally biased region" description="Low complexity" evidence="7">
    <location>
        <begin position="431"/>
        <end position="441"/>
    </location>
</feature>
<evidence type="ECO:0000256" key="3">
    <source>
        <dbReference type="ARBA" id="ARBA00023123"/>
    </source>
</evidence>
<feature type="region of interest" description="Actin-binding" evidence="6">
    <location>
        <begin position="1277"/>
        <end position="1299"/>
    </location>
</feature>
<feature type="compositionally biased region" description="Low complexity" evidence="7">
    <location>
        <begin position="50"/>
        <end position="68"/>
    </location>
</feature>
<evidence type="ECO:0000256" key="6">
    <source>
        <dbReference type="PROSITE-ProRule" id="PRU00782"/>
    </source>
</evidence>
<dbReference type="Gene3D" id="1.20.58.530">
    <property type="match status" value="1"/>
</dbReference>
<feature type="binding site" evidence="6">
    <location>
        <begin position="750"/>
        <end position="757"/>
    </location>
    <ligand>
        <name>ATP</name>
        <dbReference type="ChEBI" id="CHEBI:30616"/>
    </ligand>
</feature>
<dbReference type="Proteomes" id="UP001642540">
    <property type="component" value="Unassembled WGS sequence"/>
</dbReference>
<feature type="region of interest" description="Disordered" evidence="7">
    <location>
        <begin position="1498"/>
        <end position="1673"/>
    </location>
</feature>
<evidence type="ECO:0000256" key="7">
    <source>
        <dbReference type="SAM" id="MobiDB-lite"/>
    </source>
</evidence>
<dbReference type="Pfam" id="PF00612">
    <property type="entry name" value="IQ"/>
    <property type="match status" value="1"/>
</dbReference>
<feature type="compositionally biased region" description="Polar residues" evidence="7">
    <location>
        <begin position="1578"/>
        <end position="1597"/>
    </location>
</feature>
<dbReference type="Gene3D" id="3.40.850.10">
    <property type="entry name" value="Kinesin motor domain"/>
    <property type="match status" value="1"/>
</dbReference>
<sequence length="1775" mass="192612">MNSIQSKKKSKATIVTTVVSCHRVPKPLRNFKLKQGFNKKQPVSGRKSLESSSSFLSSGTSSLHTNSSETPSSSRVLPPDEYYDYGDKDPSLDPDDGLGRSSESCLESPSGASSADPEARKSITPSDKGTTGTGTTNRRSVEGDSGHGDFEEELQFSSISSPSQFDPISETESDSCSYTYSYYTCSNSCCSGSYTDDEEYSFSRTDSATDESYGDDESDHTELQIRNYEVVERESRVAALAAQTALSKSYRAYFKRVEKLKRTLENWDNFLKDNGISRPDFFCRYKERESLQQIVDEFNEVTKRHREGILGALRSAAAASENDGRSTISTGPSVTGSESNVRKNAWRTKRIRKLLAIGTFTPEDSSCASRNSGNDASSSNEAAHLQQRLKSLSSELVTLRNRLHVNGNGPGGVQNGPPNPTNGLTAQQHTNNINNNHNNNNGRPQIPPHAILPNPSSNGDHPHHHHHHPNNPNDTGQPQPTPTGPASLRHHQILSSSSSYHNKPLPPQPVSNNGTLNSHLSNGSGGSCSNNAVNGGGSSGGSSNNGYYVNQNFQKDVMRATSAVGVVVVDGTPNTGSNHSSENGKLGVHVVGGIGSSNGTLGGGSAGGGTSVNGMNGGGSSGSVIGTTTSGGDATQSESSFRLSTKSGPVTLSCGRRVSLADTEDLIHLSGPLTEDALIRCLQARCAAAKYFTYMGHILLTINPLNDVGNPLTLTSTKEIIPSFPIQKVVQEALRQQGDTGYPQAIILSGCSGSGKTYTSMLVLKQLFELAGGGMETDAFKHLTASVTVIRSLGTARTASNRESSRIGHFIEVQVTDGTVYRTKVHCYFLDQTRVVRTRPDESNYHIFYQMMAGLTAEEREKLHLGDHSVDTLRYLKSFPRLQEDAEDAKRFFDWKAALGVLGIPYLDVVRVLAAVILLGNVQFVESSSCLDVDVEVKGEKELQAAASLLGVSEAALRQGLTTRTHNARNQLVRSRCDANLSNFTRDALAKSLYCRTVATIVRRANSLKRLCSTSGTLSSDSADSAQNQAEVASQHASTVGTAGSRASKSMTALNNAVRHATDGFIGILDMFGFEDVKPSHLEHLCINLCAETMQHFYNTHIFKACIESCRDEGIHCDWEVDYVDNVPCIDLISSLRTGLLSMLDVECSVRGTVESYIQKVKTQHKQNLRLLETKSSDLRSFAIQHYSSKVQYDATDFLDTNRDVIADDLVAVFHKHRCSFGFASHLFSSELKILGAGGMEPSPRGISFRISPTSHSELLNGDEPVSTLTQDFHTRLDNLLRTLVHAKPHFIRCIKINNNEQPDLFDRHTVSKQLRAFQVLETVNLMAYGYPHRMRFKAFNARYRSLALFHQLSRTDDRAIEDCQVILECFENSIDGCTRERLGHISISWAVGKRHIFLSEGARQQLEALRTMTHNRAATLIQSTWRGWRCRRRWPIVRQGYHMRFQQMPPPVPPPNAVASTAMSNPKSNGLMTARSTSHHDSMGHAIITSTSFLNTVSHPMTNNNQQNGPFRGHTSTSLPHIQQQISPPGGPIPSHFNDLPQNGKGLKFGGDGPLPTSSHSDNSISSIPVPAPRTGSMGTQLSSANGGISLNSAKSLPNIPPPRSNSNASGAAVSPVSGGEGSCNSSNSAGGLGYPPSNPPGSVCSSTNASTGGRPRPQPIAGTPPPEAMDRCDPKLVQQTCSMFGLDMERPPPLPPSRSYTVAGNTKLGYPQSRIMKMTYPDESTTADMRLMKGEKVVVVGASSRRGHLMVEHKNRTIHVPFQYLELKTAAPE</sequence>
<feature type="compositionally biased region" description="Acidic residues" evidence="7">
    <location>
        <begin position="208"/>
        <end position="219"/>
    </location>
</feature>
<feature type="compositionally biased region" description="Pro residues" evidence="7">
    <location>
        <begin position="1658"/>
        <end position="1669"/>
    </location>
</feature>
<feature type="compositionally biased region" description="Polar residues" evidence="7">
    <location>
        <begin position="362"/>
        <end position="381"/>
    </location>
</feature>
<dbReference type="SMART" id="SM00015">
    <property type="entry name" value="IQ"/>
    <property type="match status" value="1"/>
</dbReference>
<feature type="compositionally biased region" description="Low complexity" evidence="7">
    <location>
        <begin position="1521"/>
        <end position="1537"/>
    </location>
</feature>
<name>A0ABP1R800_9HEXA</name>
<comment type="similarity">
    <text evidence="6">Belongs to the TRAFAC class myosin-kinesin ATPase superfamily. Myosin family.</text>
</comment>
<feature type="compositionally biased region" description="Low complexity" evidence="7">
    <location>
        <begin position="1559"/>
        <end position="1568"/>
    </location>
</feature>
<evidence type="ECO:0000313" key="9">
    <source>
        <dbReference type="EMBL" id="CAL8122356.1"/>
    </source>
</evidence>
<feature type="region of interest" description="Disordered" evidence="7">
    <location>
        <begin position="320"/>
        <end position="342"/>
    </location>
</feature>
<keyword evidence="2 6" id="KW-0067">ATP-binding</keyword>
<proteinExistence type="inferred from homology"/>
<feature type="region of interest" description="Disordered" evidence="7">
    <location>
        <begin position="1016"/>
        <end position="1044"/>
    </location>
</feature>
<feature type="compositionally biased region" description="Gly residues" evidence="7">
    <location>
        <begin position="605"/>
        <end position="621"/>
    </location>
</feature>